<evidence type="ECO:0000256" key="1">
    <source>
        <dbReference type="SAM" id="MobiDB-lite"/>
    </source>
</evidence>
<organism evidence="2 5">
    <name type="scientific">Bradyrhizobium guangdongense</name>
    <dbReference type="NCBI Taxonomy" id="1325090"/>
    <lineage>
        <taxon>Bacteria</taxon>
        <taxon>Pseudomonadati</taxon>
        <taxon>Pseudomonadota</taxon>
        <taxon>Alphaproteobacteria</taxon>
        <taxon>Hyphomicrobiales</taxon>
        <taxon>Nitrobacteraceae</taxon>
        <taxon>Bradyrhizobium</taxon>
    </lineage>
</organism>
<dbReference type="AlphaFoldDB" id="A0A410V7J2"/>
<reference evidence="3 4" key="2">
    <citation type="submission" date="2018-06" db="EMBL/GenBank/DDBJ databases">
        <title>Comparative genomics of rhizobia nodulating Arachis hypogaea in China.</title>
        <authorList>
            <person name="Li Y."/>
        </authorList>
    </citation>
    <scope>NUCLEOTIDE SEQUENCE [LARGE SCALE GENOMIC DNA]</scope>
    <source>
        <strain evidence="3 4">CCBAU 51658</strain>
    </source>
</reference>
<sequence length="184" mass="20058">MAKATERVSTPPTSASGISHNSRDRALVEAFKHIVVCDDAIDELMRRYGDDHGDREDSKSWEAQRNEDIETLVNTPASTAEGLRAKASAMQIRTIADSYEDHGGIGTSLAADVLRTALLKDGAFALSSDIYEDVLHLIAFGAAIDRMASSFPAEDDNTLFYTLGAKIMEHAKAIQNRLHAAHEE</sequence>
<gene>
    <name evidence="2" type="ORF">GCM10010987_28000</name>
    <name evidence="3" type="ORF">XH86_19495</name>
</gene>
<name>A0A410V7J2_9BRAD</name>
<dbReference type="Proteomes" id="UP000625079">
    <property type="component" value="Unassembled WGS sequence"/>
</dbReference>
<evidence type="ECO:0000313" key="3">
    <source>
        <dbReference type="EMBL" id="QOZ60662.1"/>
    </source>
</evidence>
<dbReference type="Proteomes" id="UP000593880">
    <property type="component" value="Chromosome"/>
</dbReference>
<reference evidence="2" key="3">
    <citation type="submission" date="2022-12" db="EMBL/GenBank/DDBJ databases">
        <authorList>
            <person name="Sun Q."/>
            <person name="Zhou Y."/>
        </authorList>
    </citation>
    <scope>NUCLEOTIDE SEQUENCE</scope>
    <source>
        <strain evidence="2">CGMCC 1.15034</strain>
    </source>
</reference>
<proteinExistence type="predicted"/>
<feature type="compositionally biased region" description="Polar residues" evidence="1">
    <location>
        <begin position="7"/>
        <end position="20"/>
    </location>
</feature>
<evidence type="ECO:0000313" key="4">
    <source>
        <dbReference type="Proteomes" id="UP000593880"/>
    </source>
</evidence>
<dbReference type="RefSeq" id="WP_128966262.1">
    <property type="nucleotide sequence ID" value="NZ_BMHC01000004.1"/>
</dbReference>
<evidence type="ECO:0000313" key="5">
    <source>
        <dbReference type="Proteomes" id="UP000625079"/>
    </source>
</evidence>
<reference evidence="2" key="1">
    <citation type="journal article" date="2014" name="Int. J. Syst. Evol. Microbiol.">
        <title>Complete genome sequence of Corynebacterium casei LMG S-19264T (=DSM 44701T), isolated from a smear-ripened cheese.</title>
        <authorList>
            <consortium name="US DOE Joint Genome Institute (JGI-PGF)"/>
            <person name="Walter F."/>
            <person name="Albersmeier A."/>
            <person name="Kalinowski J."/>
            <person name="Ruckert C."/>
        </authorList>
    </citation>
    <scope>NUCLEOTIDE SEQUENCE</scope>
    <source>
        <strain evidence="2">CGMCC 1.15034</strain>
    </source>
</reference>
<keyword evidence="4" id="KW-1185">Reference proteome</keyword>
<accession>A0A410V7J2</accession>
<dbReference type="EMBL" id="CP030057">
    <property type="protein sequence ID" value="QOZ60662.1"/>
    <property type="molecule type" value="Genomic_DNA"/>
</dbReference>
<feature type="region of interest" description="Disordered" evidence="1">
    <location>
        <begin position="1"/>
        <end position="21"/>
    </location>
</feature>
<dbReference type="EMBL" id="BMHC01000004">
    <property type="protein sequence ID" value="GGI24161.1"/>
    <property type="molecule type" value="Genomic_DNA"/>
</dbReference>
<evidence type="ECO:0000313" key="2">
    <source>
        <dbReference type="EMBL" id="GGI24161.1"/>
    </source>
</evidence>
<protein>
    <submittedName>
        <fullName evidence="2">Uncharacterized protein</fullName>
    </submittedName>
</protein>